<gene>
    <name evidence="2" type="ORF">GJR99_17125</name>
</gene>
<keyword evidence="3" id="KW-1185">Reference proteome</keyword>
<organism evidence="2 3">
    <name type="scientific">Haloferax marinum</name>
    <dbReference type="NCBI Taxonomy" id="2666143"/>
    <lineage>
        <taxon>Archaea</taxon>
        <taxon>Methanobacteriati</taxon>
        <taxon>Methanobacteriota</taxon>
        <taxon>Stenosarchaea group</taxon>
        <taxon>Halobacteria</taxon>
        <taxon>Halobacteriales</taxon>
        <taxon>Haloferacaceae</taxon>
        <taxon>Haloferax</taxon>
    </lineage>
</organism>
<evidence type="ECO:0000313" key="2">
    <source>
        <dbReference type="EMBL" id="MRW98291.1"/>
    </source>
</evidence>
<feature type="compositionally biased region" description="Acidic residues" evidence="1">
    <location>
        <begin position="43"/>
        <end position="52"/>
    </location>
</feature>
<evidence type="ECO:0000313" key="3">
    <source>
        <dbReference type="Proteomes" id="UP000443423"/>
    </source>
</evidence>
<dbReference type="EMBL" id="WKJQ01000003">
    <property type="protein sequence ID" value="MRW98291.1"/>
    <property type="molecule type" value="Genomic_DNA"/>
</dbReference>
<reference evidence="2 3" key="1">
    <citation type="submission" date="2019-11" db="EMBL/GenBank/DDBJ databases">
        <title>Whole genome sequence of Haloferax sp. MBLA0078.</title>
        <authorList>
            <person name="Seo M.-J."/>
            <person name="Cho E.-S."/>
        </authorList>
    </citation>
    <scope>NUCLEOTIDE SEQUENCE [LARGE SCALE GENOMIC DNA]</scope>
    <source>
        <strain evidence="2 3">MBLA0078</strain>
    </source>
</reference>
<dbReference type="OrthoDB" id="10996at2251"/>
<comment type="caution">
    <text evidence="2">The sequence shown here is derived from an EMBL/GenBank/DDBJ whole genome shotgun (WGS) entry which is preliminary data.</text>
</comment>
<accession>A0A6A8GBB0</accession>
<dbReference type="Proteomes" id="UP000443423">
    <property type="component" value="Unassembled WGS sequence"/>
</dbReference>
<sequence>MTVNEAHHAIAYEDGNPIFAGVVDEPSLWEYKENDGEGSLVSDPDDYEDLFG</sequence>
<feature type="region of interest" description="Disordered" evidence="1">
    <location>
        <begin position="31"/>
        <end position="52"/>
    </location>
</feature>
<dbReference type="RefSeq" id="WP_154326138.1">
    <property type="nucleotide sequence ID" value="NZ_WKJQ01000003.1"/>
</dbReference>
<protein>
    <submittedName>
        <fullName evidence="2">Uncharacterized protein</fullName>
    </submittedName>
</protein>
<name>A0A6A8GBB0_9EURY</name>
<evidence type="ECO:0000256" key="1">
    <source>
        <dbReference type="SAM" id="MobiDB-lite"/>
    </source>
</evidence>
<proteinExistence type="predicted"/>
<dbReference type="AlphaFoldDB" id="A0A6A8GBB0"/>